<dbReference type="SUPFAM" id="SSF161098">
    <property type="entry name" value="MetI-like"/>
    <property type="match status" value="1"/>
</dbReference>
<keyword evidence="2" id="KW-0813">Transport</keyword>
<dbReference type="InterPro" id="IPR000515">
    <property type="entry name" value="MetI-like"/>
</dbReference>
<evidence type="ECO:0000259" key="8">
    <source>
        <dbReference type="PROSITE" id="PS50928"/>
    </source>
</evidence>
<evidence type="ECO:0000256" key="4">
    <source>
        <dbReference type="ARBA" id="ARBA00022692"/>
    </source>
</evidence>
<keyword evidence="5 7" id="KW-1133">Transmembrane helix</keyword>
<feature type="transmembrane region" description="Helical" evidence="7">
    <location>
        <begin position="225"/>
        <end position="243"/>
    </location>
</feature>
<dbReference type="AlphaFoldDB" id="A0A381X9Y8"/>
<dbReference type="PANTHER" id="PTHR30043">
    <property type="entry name" value="PHOSPHONATES TRANSPORT SYSTEM PERMEASE PROTEIN"/>
    <property type="match status" value="1"/>
</dbReference>
<feature type="transmembrane region" description="Helical" evidence="7">
    <location>
        <begin position="70"/>
        <end position="94"/>
    </location>
</feature>
<evidence type="ECO:0000256" key="7">
    <source>
        <dbReference type="SAM" id="Phobius"/>
    </source>
</evidence>
<dbReference type="Gene3D" id="1.10.3720.10">
    <property type="entry name" value="MetI-like"/>
    <property type="match status" value="1"/>
</dbReference>
<feature type="transmembrane region" description="Helical" evidence="7">
    <location>
        <begin position="114"/>
        <end position="139"/>
    </location>
</feature>
<protein>
    <recommendedName>
        <fullName evidence="8">ABC transmembrane type-1 domain-containing protein</fullName>
    </recommendedName>
</protein>
<sequence length="279" mass="30901">MAILAVLHLEITLSRLGDAASNLVIIAGEAWPPDFSVLTNRAAWAYPPCEMQTDWMCSPAVLGMTQTLEIAFLATIFGMAMSLPLAAAAATNLSPPLLAQIVRQVLAALRVLPSLIWALIFVILVGIGPLAGVLAMTMYTVGYLGKLQYEALEGVSREPLEVARAMGLPRWQITRFFAIPEAANSLISQMLFMFEYNVRHGSVVGLVGAGGIGWYMQYYLEPFKLYDRVLALVIVMYLVVIIIDQISLRVRSQFIEDDEHIRRPKWRGTIVPWTESSDD</sequence>
<feature type="domain" description="ABC transmembrane type-1" evidence="8">
    <location>
        <begin position="64"/>
        <end position="247"/>
    </location>
</feature>
<dbReference type="CDD" id="cd06261">
    <property type="entry name" value="TM_PBP2"/>
    <property type="match status" value="1"/>
</dbReference>
<keyword evidence="3" id="KW-1003">Cell membrane</keyword>
<dbReference type="Pfam" id="PF00528">
    <property type="entry name" value="BPD_transp_1"/>
    <property type="match status" value="1"/>
</dbReference>
<gene>
    <name evidence="9" type="ORF">METZ01_LOCUS114440</name>
</gene>
<dbReference type="EMBL" id="UINC01014442">
    <property type="protein sequence ID" value="SVA61586.1"/>
    <property type="molecule type" value="Genomic_DNA"/>
</dbReference>
<accession>A0A381X9Y8</accession>
<reference evidence="9" key="1">
    <citation type="submission" date="2018-05" db="EMBL/GenBank/DDBJ databases">
        <authorList>
            <person name="Lanie J.A."/>
            <person name="Ng W.-L."/>
            <person name="Kazmierczak K.M."/>
            <person name="Andrzejewski T.M."/>
            <person name="Davidsen T.M."/>
            <person name="Wayne K.J."/>
            <person name="Tettelin H."/>
            <person name="Glass J.I."/>
            <person name="Rusch D."/>
            <person name="Podicherti R."/>
            <person name="Tsui H.-C.T."/>
            <person name="Winkler M.E."/>
        </authorList>
    </citation>
    <scope>NUCLEOTIDE SEQUENCE</scope>
</reference>
<keyword evidence="4 7" id="KW-0812">Transmembrane</keyword>
<keyword evidence="6 7" id="KW-0472">Membrane</keyword>
<proteinExistence type="predicted"/>
<dbReference type="GO" id="GO:0005886">
    <property type="term" value="C:plasma membrane"/>
    <property type="evidence" value="ECO:0007669"/>
    <property type="project" value="UniProtKB-SubCell"/>
</dbReference>
<name>A0A381X9Y8_9ZZZZ</name>
<dbReference type="InterPro" id="IPR035906">
    <property type="entry name" value="MetI-like_sf"/>
</dbReference>
<evidence type="ECO:0000256" key="2">
    <source>
        <dbReference type="ARBA" id="ARBA00022448"/>
    </source>
</evidence>
<dbReference type="GO" id="GO:0055085">
    <property type="term" value="P:transmembrane transport"/>
    <property type="evidence" value="ECO:0007669"/>
    <property type="project" value="InterPro"/>
</dbReference>
<evidence type="ECO:0000256" key="6">
    <source>
        <dbReference type="ARBA" id="ARBA00023136"/>
    </source>
</evidence>
<evidence type="ECO:0000256" key="3">
    <source>
        <dbReference type="ARBA" id="ARBA00022475"/>
    </source>
</evidence>
<evidence type="ECO:0000256" key="5">
    <source>
        <dbReference type="ARBA" id="ARBA00022989"/>
    </source>
</evidence>
<organism evidence="9">
    <name type="scientific">marine metagenome</name>
    <dbReference type="NCBI Taxonomy" id="408172"/>
    <lineage>
        <taxon>unclassified sequences</taxon>
        <taxon>metagenomes</taxon>
        <taxon>ecological metagenomes</taxon>
    </lineage>
</organism>
<feature type="transmembrane region" description="Helical" evidence="7">
    <location>
        <begin position="200"/>
        <end position="219"/>
    </location>
</feature>
<evidence type="ECO:0000256" key="1">
    <source>
        <dbReference type="ARBA" id="ARBA00004651"/>
    </source>
</evidence>
<dbReference type="PANTHER" id="PTHR30043:SF1">
    <property type="entry name" value="ABC TRANSPORT SYSTEM PERMEASE PROTEIN P69"/>
    <property type="match status" value="1"/>
</dbReference>
<evidence type="ECO:0000313" key="9">
    <source>
        <dbReference type="EMBL" id="SVA61586.1"/>
    </source>
</evidence>
<dbReference type="PROSITE" id="PS50928">
    <property type="entry name" value="ABC_TM1"/>
    <property type="match status" value="1"/>
</dbReference>
<comment type="subcellular location">
    <subcellularLocation>
        <location evidence="1">Cell membrane</location>
        <topology evidence="1">Multi-pass membrane protein</topology>
    </subcellularLocation>
</comment>